<dbReference type="OrthoDB" id="4220319at2759"/>
<keyword evidence="3" id="KW-1185">Reference proteome</keyword>
<dbReference type="RefSeq" id="XP_040689067.1">
    <property type="nucleotide sequence ID" value="XM_040833083.1"/>
</dbReference>
<gene>
    <name evidence="2" type="ORF">ASPWEDRAFT_28029</name>
</gene>
<dbReference type="STRING" id="1073089.A0A1L9RKF2"/>
<protein>
    <submittedName>
        <fullName evidence="2">Uncharacterized protein</fullName>
    </submittedName>
</protein>
<organism evidence="2 3">
    <name type="scientific">Aspergillus wentii DTO 134E9</name>
    <dbReference type="NCBI Taxonomy" id="1073089"/>
    <lineage>
        <taxon>Eukaryota</taxon>
        <taxon>Fungi</taxon>
        <taxon>Dikarya</taxon>
        <taxon>Ascomycota</taxon>
        <taxon>Pezizomycotina</taxon>
        <taxon>Eurotiomycetes</taxon>
        <taxon>Eurotiomycetidae</taxon>
        <taxon>Eurotiales</taxon>
        <taxon>Aspergillaceae</taxon>
        <taxon>Aspergillus</taxon>
        <taxon>Aspergillus subgen. Cremei</taxon>
    </lineage>
</organism>
<sequence>MASPMRCLRTISKTSSLLQYPSRQLIIPARKPTEDSNLDRQSLHPERAETALSGTDNEVGDHQSSYDPSITTPEGEFKLLEDECRLDGSIDPLFVSPANREYSRLSPMMEMIHYVEKRDPSAKGWTRKHKEVRIRGLGDSEFDPYVRLLRGLREIQKRSNGKSSSSPAPF</sequence>
<evidence type="ECO:0000313" key="3">
    <source>
        <dbReference type="Proteomes" id="UP000184383"/>
    </source>
</evidence>
<proteinExistence type="predicted"/>
<reference evidence="3" key="1">
    <citation type="journal article" date="2017" name="Genome Biol.">
        <title>Comparative genomics reveals high biological diversity and specific adaptations in the industrially and medically important fungal genus Aspergillus.</title>
        <authorList>
            <person name="de Vries R.P."/>
            <person name="Riley R."/>
            <person name="Wiebenga A."/>
            <person name="Aguilar-Osorio G."/>
            <person name="Amillis S."/>
            <person name="Uchima C.A."/>
            <person name="Anderluh G."/>
            <person name="Asadollahi M."/>
            <person name="Askin M."/>
            <person name="Barry K."/>
            <person name="Battaglia E."/>
            <person name="Bayram O."/>
            <person name="Benocci T."/>
            <person name="Braus-Stromeyer S.A."/>
            <person name="Caldana C."/>
            <person name="Canovas D."/>
            <person name="Cerqueira G.C."/>
            <person name="Chen F."/>
            <person name="Chen W."/>
            <person name="Choi C."/>
            <person name="Clum A."/>
            <person name="Dos Santos R.A."/>
            <person name="Damasio A.R."/>
            <person name="Diallinas G."/>
            <person name="Emri T."/>
            <person name="Fekete E."/>
            <person name="Flipphi M."/>
            <person name="Freyberg S."/>
            <person name="Gallo A."/>
            <person name="Gournas C."/>
            <person name="Habgood R."/>
            <person name="Hainaut M."/>
            <person name="Harispe M.L."/>
            <person name="Henrissat B."/>
            <person name="Hilden K.S."/>
            <person name="Hope R."/>
            <person name="Hossain A."/>
            <person name="Karabika E."/>
            <person name="Karaffa L."/>
            <person name="Karanyi Z."/>
            <person name="Krasevec N."/>
            <person name="Kuo A."/>
            <person name="Kusch H."/>
            <person name="LaButti K."/>
            <person name="Lagendijk E.L."/>
            <person name="Lapidus A."/>
            <person name="Levasseur A."/>
            <person name="Lindquist E."/>
            <person name="Lipzen A."/>
            <person name="Logrieco A.F."/>
            <person name="MacCabe A."/>
            <person name="Maekelae M.R."/>
            <person name="Malavazi I."/>
            <person name="Melin P."/>
            <person name="Meyer V."/>
            <person name="Mielnichuk N."/>
            <person name="Miskei M."/>
            <person name="Molnar A.P."/>
            <person name="Mule G."/>
            <person name="Ngan C.Y."/>
            <person name="Orejas M."/>
            <person name="Orosz E."/>
            <person name="Ouedraogo J.P."/>
            <person name="Overkamp K.M."/>
            <person name="Park H.-S."/>
            <person name="Perrone G."/>
            <person name="Piumi F."/>
            <person name="Punt P.J."/>
            <person name="Ram A.F."/>
            <person name="Ramon A."/>
            <person name="Rauscher S."/>
            <person name="Record E."/>
            <person name="Riano-Pachon D.M."/>
            <person name="Robert V."/>
            <person name="Roehrig J."/>
            <person name="Ruller R."/>
            <person name="Salamov A."/>
            <person name="Salih N.S."/>
            <person name="Samson R.A."/>
            <person name="Sandor E."/>
            <person name="Sanguinetti M."/>
            <person name="Schuetze T."/>
            <person name="Sepcic K."/>
            <person name="Shelest E."/>
            <person name="Sherlock G."/>
            <person name="Sophianopoulou V."/>
            <person name="Squina F.M."/>
            <person name="Sun H."/>
            <person name="Susca A."/>
            <person name="Todd R.B."/>
            <person name="Tsang A."/>
            <person name="Unkles S.E."/>
            <person name="van de Wiele N."/>
            <person name="van Rossen-Uffink D."/>
            <person name="Oliveira J.V."/>
            <person name="Vesth T.C."/>
            <person name="Visser J."/>
            <person name="Yu J.-H."/>
            <person name="Zhou M."/>
            <person name="Andersen M.R."/>
            <person name="Archer D.B."/>
            <person name="Baker S.E."/>
            <person name="Benoit I."/>
            <person name="Brakhage A.A."/>
            <person name="Braus G.H."/>
            <person name="Fischer R."/>
            <person name="Frisvad J.C."/>
            <person name="Goldman G.H."/>
            <person name="Houbraken J."/>
            <person name="Oakley B."/>
            <person name="Pocsi I."/>
            <person name="Scazzocchio C."/>
            <person name="Seiboth B."/>
            <person name="vanKuyk P.A."/>
            <person name="Wortman J."/>
            <person name="Dyer P.S."/>
            <person name="Grigoriev I.V."/>
        </authorList>
    </citation>
    <scope>NUCLEOTIDE SEQUENCE [LARGE SCALE GENOMIC DNA]</scope>
    <source>
        <strain evidence="3">DTO 134E9</strain>
    </source>
</reference>
<evidence type="ECO:0000256" key="1">
    <source>
        <dbReference type="SAM" id="MobiDB-lite"/>
    </source>
</evidence>
<dbReference type="PANTHER" id="PTHR42090">
    <property type="match status" value="1"/>
</dbReference>
<dbReference type="EMBL" id="KV878212">
    <property type="protein sequence ID" value="OJJ35391.1"/>
    <property type="molecule type" value="Genomic_DNA"/>
</dbReference>
<dbReference type="GeneID" id="63748931"/>
<feature type="compositionally biased region" description="Polar residues" evidence="1">
    <location>
        <begin position="52"/>
        <end position="72"/>
    </location>
</feature>
<feature type="region of interest" description="Disordered" evidence="1">
    <location>
        <begin position="28"/>
        <end position="73"/>
    </location>
</feature>
<dbReference type="Proteomes" id="UP000184383">
    <property type="component" value="Unassembled WGS sequence"/>
</dbReference>
<feature type="compositionally biased region" description="Basic and acidic residues" evidence="1">
    <location>
        <begin position="31"/>
        <end position="49"/>
    </location>
</feature>
<dbReference type="AlphaFoldDB" id="A0A1L9RKF2"/>
<name>A0A1L9RKF2_ASPWE</name>
<dbReference type="VEuPathDB" id="FungiDB:ASPWEDRAFT_28029"/>
<accession>A0A1L9RKF2</accession>
<evidence type="ECO:0000313" key="2">
    <source>
        <dbReference type="EMBL" id="OJJ35391.1"/>
    </source>
</evidence>
<dbReference type="PANTHER" id="PTHR42090:SF1">
    <property type="match status" value="1"/>
</dbReference>